<organism evidence="1 2">
    <name type="scientific">Aquamicrobium soli</name>
    <dbReference type="NCBI Taxonomy" id="1811518"/>
    <lineage>
        <taxon>Bacteria</taxon>
        <taxon>Pseudomonadati</taxon>
        <taxon>Pseudomonadota</taxon>
        <taxon>Alphaproteobacteria</taxon>
        <taxon>Hyphomicrobiales</taxon>
        <taxon>Phyllobacteriaceae</taxon>
        <taxon>Aquamicrobium</taxon>
    </lineage>
</organism>
<protein>
    <submittedName>
        <fullName evidence="1">DUF6634 family protein</fullName>
    </submittedName>
</protein>
<evidence type="ECO:0000313" key="1">
    <source>
        <dbReference type="EMBL" id="MFC3204706.1"/>
    </source>
</evidence>
<proteinExistence type="predicted"/>
<accession>A0ABV7K3Z3</accession>
<keyword evidence="2" id="KW-1185">Reference proteome</keyword>
<evidence type="ECO:0000313" key="2">
    <source>
        <dbReference type="Proteomes" id="UP001595583"/>
    </source>
</evidence>
<dbReference type="EMBL" id="JBHRTK010000001">
    <property type="protein sequence ID" value="MFC3204706.1"/>
    <property type="molecule type" value="Genomic_DNA"/>
</dbReference>
<dbReference type="InterPro" id="IPR046574">
    <property type="entry name" value="DUF6634"/>
</dbReference>
<dbReference type="Pfam" id="PF20339">
    <property type="entry name" value="DUF6634"/>
    <property type="match status" value="1"/>
</dbReference>
<comment type="caution">
    <text evidence="1">The sequence shown here is derived from an EMBL/GenBank/DDBJ whole genome shotgun (WGS) entry which is preliminary data.</text>
</comment>
<reference evidence="2" key="1">
    <citation type="journal article" date="2019" name="Int. J. Syst. Evol. Microbiol.">
        <title>The Global Catalogue of Microorganisms (GCM) 10K type strain sequencing project: providing services to taxonomists for standard genome sequencing and annotation.</title>
        <authorList>
            <consortium name="The Broad Institute Genomics Platform"/>
            <consortium name="The Broad Institute Genome Sequencing Center for Infectious Disease"/>
            <person name="Wu L."/>
            <person name="Ma J."/>
        </authorList>
    </citation>
    <scope>NUCLEOTIDE SEQUENCE [LARGE SCALE GENOMIC DNA]</scope>
    <source>
        <strain evidence="2">KCTC 52165</strain>
    </source>
</reference>
<dbReference type="RefSeq" id="WP_378217437.1">
    <property type="nucleotide sequence ID" value="NZ_JBHRTK010000001.1"/>
</dbReference>
<gene>
    <name evidence="1" type="ORF">ACFOHJ_00570</name>
</gene>
<name>A0ABV7K3Z3_9HYPH</name>
<dbReference type="Proteomes" id="UP001595583">
    <property type="component" value="Unassembled WGS sequence"/>
</dbReference>
<sequence>MVTFNSGRADQGAVFDYQLARLIALVDDMKEIRSGASPERLAADPPILERWAMARRPAMCLTGLSAGHPLLPGDGRAIVTSDLCLLADDQTWARTLSRWYRLGRPAESPIGDS</sequence>